<dbReference type="Gene3D" id="3.40.50.410">
    <property type="entry name" value="von Willebrand factor, type A domain"/>
    <property type="match status" value="1"/>
</dbReference>
<accession>A0A5J5DZ77</accession>
<sequence length="343" mass="36241">MNDFTFSPALGWIAGPILATLLAAAGAAYAVWFARHRADTDASVIACMRRVLIALVLAAMVMTPGMRVTTTSRAVNATDVFIAVDVTGSMAVRDAAYGSPEAIDRLDAARRAVHDITRLYPDASYAAVSFGVTGSLDVPLTPDGLAVDNWADTLRTESTSVSAGSNLDAPIDRLILSAKAARDLHPDDTILLYLITDGEQTSDKTRRTFSSLRAYINDAFVLGVGSAQGGNIPVTGDGVPSSENGGEGQWVIDPSTGQPGVSKLDESNLTAIADELSGGYEHMDATHTVASGRTAQTSKAYRFTSTAKQRTRVAPVVWPLAIALLALLIWEAGAWLATSRRLM</sequence>
<keyword evidence="5" id="KW-1185">Reference proteome</keyword>
<evidence type="ECO:0000313" key="5">
    <source>
        <dbReference type="Proteomes" id="UP000374630"/>
    </source>
</evidence>
<protein>
    <submittedName>
        <fullName evidence="3">VWA domain-containing protein</fullName>
    </submittedName>
</protein>
<dbReference type="InterPro" id="IPR036465">
    <property type="entry name" value="vWFA_dom_sf"/>
</dbReference>
<evidence type="ECO:0000313" key="2">
    <source>
        <dbReference type="EMBL" id="KAA8822116.1"/>
    </source>
</evidence>
<organism evidence="3 4">
    <name type="scientific">Bifidobacterium vespertilionis</name>
    <dbReference type="NCBI Taxonomy" id="2562524"/>
    <lineage>
        <taxon>Bacteria</taxon>
        <taxon>Bacillati</taxon>
        <taxon>Actinomycetota</taxon>
        <taxon>Actinomycetes</taxon>
        <taxon>Bifidobacteriales</taxon>
        <taxon>Bifidobacteriaceae</taxon>
        <taxon>Bifidobacterium</taxon>
    </lineage>
</organism>
<dbReference type="Proteomes" id="UP000374630">
    <property type="component" value="Unassembled WGS sequence"/>
</dbReference>
<feature type="transmembrane region" description="Helical" evidence="1">
    <location>
        <begin position="12"/>
        <end position="34"/>
    </location>
</feature>
<dbReference type="AlphaFoldDB" id="A0A5J5DZ77"/>
<evidence type="ECO:0000313" key="4">
    <source>
        <dbReference type="Proteomes" id="UP000345527"/>
    </source>
</evidence>
<proteinExistence type="predicted"/>
<comment type="caution">
    <text evidence="3">The sequence shown here is derived from an EMBL/GenBank/DDBJ whole genome shotgun (WGS) entry which is preliminary data.</text>
</comment>
<dbReference type="EMBL" id="RZOA01000002">
    <property type="protein sequence ID" value="KAA8824521.1"/>
    <property type="molecule type" value="Genomic_DNA"/>
</dbReference>
<dbReference type="OrthoDB" id="9814325at2"/>
<reference evidence="4 5" key="1">
    <citation type="journal article" date="2019" name="Syst. Appl. Microbiol.">
        <title>Characterization of Bifidobacterium species in feaces of the Egyptian fruit bat: Description of B. vespertilionis sp. nov. and B. rousetti sp. nov.</title>
        <authorList>
            <person name="Modesto M."/>
            <person name="Satti M."/>
            <person name="Watanabe K."/>
            <person name="Puglisi E."/>
            <person name="Morelli L."/>
            <person name="Huang C.-H."/>
            <person name="Liou J.-S."/>
            <person name="Miyashita M."/>
            <person name="Tamura T."/>
            <person name="Saito S."/>
            <person name="Mori K."/>
            <person name="Huang L."/>
            <person name="Sciavilla P."/>
            <person name="Sandri C."/>
            <person name="Spiezio C."/>
            <person name="Vitali F."/>
            <person name="Cavalieri D."/>
            <person name="Perpetuini G."/>
            <person name="Tofalo R."/>
            <person name="Bonetti A."/>
            <person name="Arita M."/>
            <person name="Mattarelli P."/>
        </authorList>
    </citation>
    <scope>NUCLEOTIDE SEQUENCE [LARGE SCALE GENOMIC DNA]</scope>
    <source>
        <strain evidence="2 5">RST16</strain>
        <strain evidence="3 4">RST8</strain>
    </source>
</reference>
<keyword evidence="1" id="KW-0812">Transmembrane</keyword>
<keyword evidence="1" id="KW-0472">Membrane</keyword>
<dbReference type="SUPFAM" id="SSF53300">
    <property type="entry name" value="vWA-like"/>
    <property type="match status" value="1"/>
</dbReference>
<evidence type="ECO:0000313" key="3">
    <source>
        <dbReference type="EMBL" id="KAA8824521.1"/>
    </source>
</evidence>
<dbReference type="Proteomes" id="UP000345527">
    <property type="component" value="Unassembled WGS sequence"/>
</dbReference>
<evidence type="ECO:0000256" key="1">
    <source>
        <dbReference type="SAM" id="Phobius"/>
    </source>
</evidence>
<keyword evidence="1" id="KW-1133">Transmembrane helix</keyword>
<dbReference type="RefSeq" id="WP_150353255.1">
    <property type="nucleotide sequence ID" value="NZ_RZNZ01000002.1"/>
</dbReference>
<gene>
    <name evidence="3" type="ORF">EM848_01545</name>
    <name evidence="2" type="ORF">EMO90_02680</name>
</gene>
<name>A0A5J5DZ77_9BIFI</name>
<dbReference type="EMBL" id="RZNZ01000002">
    <property type="protein sequence ID" value="KAA8822116.1"/>
    <property type="molecule type" value="Genomic_DNA"/>
</dbReference>
<feature type="transmembrane region" description="Helical" evidence="1">
    <location>
        <begin position="316"/>
        <end position="337"/>
    </location>
</feature>
<dbReference type="CDD" id="cd00198">
    <property type="entry name" value="vWFA"/>
    <property type="match status" value="1"/>
</dbReference>